<dbReference type="Pfam" id="PF00593">
    <property type="entry name" value="TonB_dep_Rec_b-barrel"/>
    <property type="match status" value="1"/>
</dbReference>
<dbReference type="InterPro" id="IPR037066">
    <property type="entry name" value="Plug_dom_sf"/>
</dbReference>
<keyword evidence="14" id="KW-1185">Reference proteome</keyword>
<evidence type="ECO:0008006" key="15">
    <source>
        <dbReference type="Google" id="ProtNLM"/>
    </source>
</evidence>
<keyword evidence="6 8" id="KW-0472">Membrane</keyword>
<keyword evidence="4 8" id="KW-0812">Transmembrane</keyword>
<evidence type="ECO:0000256" key="5">
    <source>
        <dbReference type="ARBA" id="ARBA00023077"/>
    </source>
</evidence>
<evidence type="ECO:0000313" key="13">
    <source>
        <dbReference type="EMBL" id="OGX84196.1"/>
    </source>
</evidence>
<dbReference type="Pfam" id="PF13715">
    <property type="entry name" value="CarbopepD_reg_2"/>
    <property type="match status" value="1"/>
</dbReference>
<evidence type="ECO:0000256" key="2">
    <source>
        <dbReference type="ARBA" id="ARBA00022448"/>
    </source>
</evidence>
<dbReference type="InterPro" id="IPR036942">
    <property type="entry name" value="Beta-barrel_TonB_sf"/>
</dbReference>
<dbReference type="AlphaFoldDB" id="A0A1G1T010"/>
<evidence type="ECO:0000256" key="3">
    <source>
        <dbReference type="ARBA" id="ARBA00022452"/>
    </source>
</evidence>
<sequence>MPLLLSILKTHQIIFPMSRLLQTSLRFGRRSRSLLALLVLLLAAGAVAAARPAADNVLARHVTLQLEAQPVKTVLTTIEGQLGIRFLYSQQLIGAERRVSVQAVDQPLSGVLQTLLEPLRINYEVVTSGILLAPRPAAAPLLAADVPVTGRVLDAGGQPMAGATVLEQGTNNGTGTDSEGRFALRVQEGATLVVSAIGFKTQQIPVNGRATIEVRLSVSATDLTDVVVVGSRGLPRTDVERPSPVDVLNAKELQATGQTDLGQQVQFNSPSFNSAKTGVNGVANYADPASLRGLSPDQVLVLVDGKRRHQFSALNLNVTVGSGTVVTDLNAVPSLAIERIEVLRDGAAAQYGSDAIAGVINLGLNKSTGVATVRTQYGITQEGDGAQYLAGANYGLKLGKTNPGYVNFTLQYQRQEQTNRSDNYVGGIYSPFPALPAQPTAAQIATENRLRTERGNIYPQVGQPFKVGVYGSNQANIYQGFYNLSVPLGSAGWSIYSFGGVSRKDILAYGFFRNAQPNNVNYSPVQPNGYLPELPGRSDDYSAVVGLSRKLAGGWNLDFSTGYGYNYLDLEANNTSNPSMGANSPTDFFVGRSAFGQSTSEVNVSRNYAGLFGTKSFNVALGSQFRVDRFQLERGSPESYFVGPFALAAAATPTSPARTAKAPGSSGRPGIAPDDETNTTRSNVGVYVDVESDVTERLLLTTALRYENYSDFGSNISGKFASRFKVTEGVSLRGSINRGFRAPSLQQIFNSVTTSTVQSGVIVQTKQLRNDDPRLVPLGVADPKAETSWNYSVGVAARLTESLLFTLDAYQIDISDRIINSERLIKGSAAANTGIKALQTPAFDGISEIRFFTNAIDTRTRGIDLVTTYKTDFSERSRLSTSLALTFNATNIVDTRDTPAALQAGTPNRILLIDTVSIGLIERAQPRQKVLLSATYQLGKFSITPRASYFGSVTAFEKPTASAARPNPPHISQKFAGKTLFDLALVYNPARVVSVTLGANNITNVYPDKVDSARFASYSNGEIPYSRNVAQFGFNGAYYYTNVTLTF</sequence>
<feature type="domain" description="TonB-dependent receptor-like beta-barrel" evidence="11">
    <location>
        <begin position="505"/>
        <end position="1002"/>
    </location>
</feature>
<keyword evidence="7 8" id="KW-0998">Cell outer membrane</keyword>
<organism evidence="13 14">
    <name type="scientific">Hymenobacter lapidarius</name>
    <dbReference type="NCBI Taxonomy" id="1908237"/>
    <lineage>
        <taxon>Bacteria</taxon>
        <taxon>Pseudomonadati</taxon>
        <taxon>Bacteroidota</taxon>
        <taxon>Cytophagia</taxon>
        <taxon>Cytophagales</taxon>
        <taxon>Hymenobacteraceae</taxon>
        <taxon>Hymenobacter</taxon>
    </lineage>
</organism>
<evidence type="ECO:0000313" key="14">
    <source>
        <dbReference type="Proteomes" id="UP000176294"/>
    </source>
</evidence>
<dbReference type="Gene3D" id="2.40.170.20">
    <property type="entry name" value="TonB-dependent receptor, beta-barrel domain"/>
    <property type="match status" value="1"/>
</dbReference>
<gene>
    <name evidence="13" type="ORF">BEN47_16560</name>
</gene>
<feature type="region of interest" description="Disordered" evidence="10">
    <location>
        <begin position="653"/>
        <end position="680"/>
    </location>
</feature>
<evidence type="ECO:0000256" key="4">
    <source>
        <dbReference type="ARBA" id="ARBA00022692"/>
    </source>
</evidence>
<dbReference type="Pfam" id="PF07715">
    <property type="entry name" value="Plug"/>
    <property type="match status" value="1"/>
</dbReference>
<dbReference type="PROSITE" id="PS52016">
    <property type="entry name" value="TONB_DEPENDENT_REC_3"/>
    <property type="match status" value="1"/>
</dbReference>
<evidence type="ECO:0000256" key="6">
    <source>
        <dbReference type="ARBA" id="ARBA00023136"/>
    </source>
</evidence>
<evidence type="ECO:0000259" key="12">
    <source>
        <dbReference type="Pfam" id="PF07715"/>
    </source>
</evidence>
<dbReference type="Gene3D" id="2.170.130.10">
    <property type="entry name" value="TonB-dependent receptor, plug domain"/>
    <property type="match status" value="1"/>
</dbReference>
<comment type="caution">
    <text evidence="13">The sequence shown here is derived from an EMBL/GenBank/DDBJ whole genome shotgun (WGS) entry which is preliminary data.</text>
</comment>
<dbReference type="InterPro" id="IPR039426">
    <property type="entry name" value="TonB-dep_rcpt-like"/>
</dbReference>
<evidence type="ECO:0000259" key="11">
    <source>
        <dbReference type="Pfam" id="PF00593"/>
    </source>
</evidence>
<comment type="similarity">
    <text evidence="8 9">Belongs to the TonB-dependent receptor family.</text>
</comment>
<keyword evidence="5 9" id="KW-0798">TonB box</keyword>
<dbReference type="InterPro" id="IPR012910">
    <property type="entry name" value="Plug_dom"/>
</dbReference>
<accession>A0A1G1T010</accession>
<dbReference type="Gene3D" id="2.60.40.1120">
    <property type="entry name" value="Carboxypeptidase-like, regulatory domain"/>
    <property type="match status" value="1"/>
</dbReference>
<evidence type="ECO:0000256" key="10">
    <source>
        <dbReference type="SAM" id="MobiDB-lite"/>
    </source>
</evidence>
<dbReference type="InterPro" id="IPR000531">
    <property type="entry name" value="Beta-barrel_TonB"/>
</dbReference>
<dbReference type="GO" id="GO:0009279">
    <property type="term" value="C:cell outer membrane"/>
    <property type="evidence" value="ECO:0007669"/>
    <property type="project" value="UniProtKB-SubCell"/>
</dbReference>
<comment type="subcellular location">
    <subcellularLocation>
        <location evidence="1 8">Cell outer membrane</location>
        <topology evidence="1 8">Multi-pass membrane protein</topology>
    </subcellularLocation>
</comment>
<keyword evidence="3 8" id="KW-1134">Transmembrane beta strand</keyword>
<dbReference type="SUPFAM" id="SSF56935">
    <property type="entry name" value="Porins"/>
    <property type="match status" value="1"/>
</dbReference>
<feature type="domain" description="TonB-dependent receptor plug" evidence="12">
    <location>
        <begin position="240"/>
        <end position="359"/>
    </location>
</feature>
<keyword evidence="2 8" id="KW-0813">Transport</keyword>
<evidence type="ECO:0000256" key="9">
    <source>
        <dbReference type="RuleBase" id="RU003357"/>
    </source>
</evidence>
<dbReference type="EMBL" id="MDZB01000122">
    <property type="protein sequence ID" value="OGX84196.1"/>
    <property type="molecule type" value="Genomic_DNA"/>
</dbReference>
<dbReference type="PANTHER" id="PTHR47234:SF3">
    <property type="entry name" value="SECRETIN_TONB SHORT N-TERMINAL DOMAIN-CONTAINING PROTEIN"/>
    <property type="match status" value="1"/>
</dbReference>
<evidence type="ECO:0000256" key="8">
    <source>
        <dbReference type="PROSITE-ProRule" id="PRU01360"/>
    </source>
</evidence>
<evidence type="ECO:0000256" key="7">
    <source>
        <dbReference type="ARBA" id="ARBA00023237"/>
    </source>
</evidence>
<evidence type="ECO:0000256" key="1">
    <source>
        <dbReference type="ARBA" id="ARBA00004571"/>
    </source>
</evidence>
<dbReference type="PANTHER" id="PTHR47234">
    <property type="match status" value="1"/>
</dbReference>
<dbReference type="STRING" id="1908237.BEN47_16560"/>
<reference evidence="13 14" key="1">
    <citation type="submission" date="2016-08" db="EMBL/GenBank/DDBJ databases">
        <title>Hymenobacter coccineus sp. nov., Hymenobacter lapidarius sp. nov. and Hymenobacter glacialis sp. nov., isolated from Antarctic soil.</title>
        <authorList>
            <person name="Sedlacek I."/>
            <person name="Kralova S."/>
            <person name="Kyrova K."/>
            <person name="Maslanova I."/>
            <person name="Stankova E."/>
            <person name="Vrbovska V."/>
            <person name="Nemec M."/>
            <person name="Bartak M."/>
            <person name="Svec P."/>
            <person name="Busse H.-J."/>
            <person name="Pantucek R."/>
        </authorList>
    </citation>
    <scope>NUCLEOTIDE SEQUENCE [LARGE SCALE GENOMIC DNA]</scope>
    <source>
        <strain evidence="13 14">CCM 8643</strain>
    </source>
</reference>
<proteinExistence type="inferred from homology"/>
<dbReference type="InterPro" id="IPR008969">
    <property type="entry name" value="CarboxyPept-like_regulatory"/>
</dbReference>
<name>A0A1G1T010_9BACT</name>
<protein>
    <recommendedName>
        <fullName evidence="15">TonB-dependent receptor</fullName>
    </recommendedName>
</protein>
<feature type="compositionally biased region" description="Low complexity" evidence="10">
    <location>
        <begin position="653"/>
        <end position="663"/>
    </location>
</feature>
<dbReference type="SUPFAM" id="SSF49464">
    <property type="entry name" value="Carboxypeptidase regulatory domain-like"/>
    <property type="match status" value="1"/>
</dbReference>
<dbReference type="Proteomes" id="UP000176294">
    <property type="component" value="Unassembled WGS sequence"/>
</dbReference>